<dbReference type="EMBL" id="CAUJNA010000747">
    <property type="protein sequence ID" value="CAJ1380808.1"/>
    <property type="molecule type" value="Genomic_DNA"/>
</dbReference>
<dbReference type="GO" id="GO:0006508">
    <property type="term" value="P:proteolysis"/>
    <property type="evidence" value="ECO:0007669"/>
    <property type="project" value="UniProtKB-KW"/>
</dbReference>
<dbReference type="GO" id="GO:0016579">
    <property type="term" value="P:protein deubiquitination"/>
    <property type="evidence" value="ECO:0007669"/>
    <property type="project" value="TreeGrafter"/>
</dbReference>
<organism evidence="5 6">
    <name type="scientific">Effrenium voratum</name>
    <dbReference type="NCBI Taxonomy" id="2562239"/>
    <lineage>
        <taxon>Eukaryota</taxon>
        <taxon>Sar</taxon>
        <taxon>Alveolata</taxon>
        <taxon>Dinophyceae</taxon>
        <taxon>Suessiales</taxon>
        <taxon>Symbiodiniaceae</taxon>
        <taxon>Effrenium</taxon>
    </lineage>
</organism>
<dbReference type="AlphaFoldDB" id="A0AA36MVX2"/>
<evidence type="ECO:0000313" key="6">
    <source>
        <dbReference type="Proteomes" id="UP001178507"/>
    </source>
</evidence>
<keyword evidence="2" id="KW-0645">Protease</keyword>
<sequence>MLSADSSLQTCDSAAVTLRIYDVTGAEVVSGLNRLCRAIGTGAFHAGVEVYGLEWSFGFTDDGGSGVFSCDPGGCGDHAYREAVYMGRTPLREEDVMMILSMLAQDWQGAEYDILNRNCCHFSDAFCRDLGVGPVPGWVTNLAYAGANVEAGLRHAVSGVQAAAVIASAKAMQIEEELAIKQVVTDGASHLLECSLELDQRYAISESASEIANNAGDIVRAAAGAVEQVNDVTSDAVHKVTEAALNRSAALVPTLDRDWITDSCCSFFARWVLAATLGLLCYALRDEAEDFRLEQLREHERHSGEPTLGEEKSFAFLEPEPEDLQDVQNFAAKIAGDSRQGQRIREKIAADPGTAAALLQRLAGQQRGLADGRDRDLQAYHHLLELHFQDRATANAASLSRGLIWQLAEDIRRIRRLQNMSSEDLHAVPEEEVDNFVHYFRGLAQRERRTGQAFAEGMGQKSRSAVIFSCSYGDGHKSAQSAVEAFLKAADFQVHSVDTTRDPRFEDWMQKELGTTIGDMWYNRMVLRWKMYSIENMMESARSLLFGPLHQPCPSPTCNNPTKDALRSVLLDLRPDIIVGV</sequence>
<keyword evidence="3" id="KW-0378">Hydrolase</keyword>
<dbReference type="SMART" id="SM01179">
    <property type="entry name" value="DUF862"/>
    <property type="match status" value="1"/>
</dbReference>
<keyword evidence="6" id="KW-1185">Reference proteome</keyword>
<protein>
    <recommendedName>
        <fullName evidence="4">PPPDE domain-containing protein</fullName>
    </recommendedName>
</protein>
<evidence type="ECO:0000256" key="2">
    <source>
        <dbReference type="ARBA" id="ARBA00022670"/>
    </source>
</evidence>
<dbReference type="Pfam" id="PF05903">
    <property type="entry name" value="Peptidase_C97"/>
    <property type="match status" value="1"/>
</dbReference>
<evidence type="ECO:0000313" key="5">
    <source>
        <dbReference type="EMBL" id="CAJ1380808.1"/>
    </source>
</evidence>
<feature type="domain" description="PPPDE" evidence="4">
    <location>
        <begin position="14"/>
        <end position="153"/>
    </location>
</feature>
<dbReference type="Proteomes" id="UP001178507">
    <property type="component" value="Unassembled WGS sequence"/>
</dbReference>
<comment type="caution">
    <text evidence="5">The sequence shown here is derived from an EMBL/GenBank/DDBJ whole genome shotgun (WGS) entry which is preliminary data.</text>
</comment>
<reference evidence="5" key="1">
    <citation type="submission" date="2023-08" db="EMBL/GenBank/DDBJ databases">
        <authorList>
            <person name="Chen Y."/>
            <person name="Shah S."/>
            <person name="Dougan E. K."/>
            <person name="Thang M."/>
            <person name="Chan C."/>
        </authorList>
    </citation>
    <scope>NUCLEOTIDE SEQUENCE</scope>
</reference>
<dbReference type="PANTHER" id="PTHR12378">
    <property type="entry name" value="DESUMOYLATING ISOPEPTIDASE"/>
    <property type="match status" value="1"/>
</dbReference>
<accession>A0AA36MVX2</accession>
<dbReference type="PROSITE" id="PS51858">
    <property type="entry name" value="PPPDE"/>
    <property type="match status" value="1"/>
</dbReference>
<comment type="similarity">
    <text evidence="1">Belongs to the DeSI family.</text>
</comment>
<dbReference type="Gene3D" id="3.90.1720.30">
    <property type="entry name" value="PPPDE domains"/>
    <property type="match status" value="1"/>
</dbReference>
<gene>
    <name evidence="5" type="ORF">EVOR1521_LOCUS8653</name>
</gene>
<dbReference type="InterPro" id="IPR042266">
    <property type="entry name" value="PPPDE_sf"/>
</dbReference>
<evidence type="ECO:0000256" key="3">
    <source>
        <dbReference type="ARBA" id="ARBA00022801"/>
    </source>
</evidence>
<evidence type="ECO:0000256" key="1">
    <source>
        <dbReference type="ARBA" id="ARBA00008140"/>
    </source>
</evidence>
<dbReference type="InterPro" id="IPR008580">
    <property type="entry name" value="PPPDE_dom"/>
</dbReference>
<dbReference type="PANTHER" id="PTHR12378:SF80">
    <property type="entry name" value="IP06716P-RELATED"/>
    <property type="match status" value="1"/>
</dbReference>
<dbReference type="GO" id="GO:0101005">
    <property type="term" value="F:deubiquitinase activity"/>
    <property type="evidence" value="ECO:0007669"/>
    <property type="project" value="TreeGrafter"/>
</dbReference>
<evidence type="ECO:0000259" key="4">
    <source>
        <dbReference type="PROSITE" id="PS51858"/>
    </source>
</evidence>
<proteinExistence type="inferred from homology"/>
<name>A0AA36MVX2_9DINO</name>